<organism evidence="3 4">
    <name type="scientific">Lasiosphaeria ovina</name>
    <dbReference type="NCBI Taxonomy" id="92902"/>
    <lineage>
        <taxon>Eukaryota</taxon>
        <taxon>Fungi</taxon>
        <taxon>Dikarya</taxon>
        <taxon>Ascomycota</taxon>
        <taxon>Pezizomycotina</taxon>
        <taxon>Sordariomycetes</taxon>
        <taxon>Sordariomycetidae</taxon>
        <taxon>Sordariales</taxon>
        <taxon>Lasiosphaeriaceae</taxon>
        <taxon>Lasiosphaeria</taxon>
    </lineage>
</organism>
<comment type="caution">
    <text evidence="3">The sequence shown here is derived from an EMBL/GenBank/DDBJ whole genome shotgun (WGS) entry which is preliminary data.</text>
</comment>
<evidence type="ECO:0000313" key="3">
    <source>
        <dbReference type="EMBL" id="KAK3374501.1"/>
    </source>
</evidence>
<accession>A0AAE0N8B7</accession>
<reference evidence="3" key="2">
    <citation type="submission" date="2023-06" db="EMBL/GenBank/DDBJ databases">
        <authorList>
            <consortium name="Lawrence Berkeley National Laboratory"/>
            <person name="Haridas S."/>
            <person name="Hensen N."/>
            <person name="Bonometti L."/>
            <person name="Westerberg I."/>
            <person name="Brannstrom I.O."/>
            <person name="Guillou S."/>
            <person name="Cros-Aarteil S."/>
            <person name="Calhoun S."/>
            <person name="Kuo A."/>
            <person name="Mondo S."/>
            <person name="Pangilinan J."/>
            <person name="Riley R."/>
            <person name="Labutti K."/>
            <person name="Andreopoulos B."/>
            <person name="Lipzen A."/>
            <person name="Chen C."/>
            <person name="Yanf M."/>
            <person name="Daum C."/>
            <person name="Ng V."/>
            <person name="Clum A."/>
            <person name="Steindorff A."/>
            <person name="Ohm R."/>
            <person name="Martin F."/>
            <person name="Silar P."/>
            <person name="Natvig D."/>
            <person name="Lalanne C."/>
            <person name="Gautier V."/>
            <person name="Ament-Velasquez S.L."/>
            <person name="Kruys A."/>
            <person name="Hutchinson M.I."/>
            <person name="Powell A.J."/>
            <person name="Barry K."/>
            <person name="Miller A.N."/>
            <person name="Grigoriev I.V."/>
            <person name="Debuchy R."/>
            <person name="Gladieux P."/>
            <person name="Thoren M.H."/>
            <person name="Johannesson H."/>
        </authorList>
    </citation>
    <scope>NUCLEOTIDE SEQUENCE</scope>
    <source>
        <strain evidence="3">CBS 958.72</strain>
    </source>
</reference>
<reference evidence="3" key="1">
    <citation type="journal article" date="2023" name="Mol. Phylogenet. Evol.">
        <title>Genome-scale phylogeny and comparative genomics of the fungal order Sordariales.</title>
        <authorList>
            <person name="Hensen N."/>
            <person name="Bonometti L."/>
            <person name="Westerberg I."/>
            <person name="Brannstrom I.O."/>
            <person name="Guillou S."/>
            <person name="Cros-Aarteil S."/>
            <person name="Calhoun S."/>
            <person name="Haridas S."/>
            <person name="Kuo A."/>
            <person name="Mondo S."/>
            <person name="Pangilinan J."/>
            <person name="Riley R."/>
            <person name="LaButti K."/>
            <person name="Andreopoulos B."/>
            <person name="Lipzen A."/>
            <person name="Chen C."/>
            <person name="Yan M."/>
            <person name="Daum C."/>
            <person name="Ng V."/>
            <person name="Clum A."/>
            <person name="Steindorff A."/>
            <person name="Ohm R.A."/>
            <person name="Martin F."/>
            <person name="Silar P."/>
            <person name="Natvig D.O."/>
            <person name="Lalanne C."/>
            <person name="Gautier V."/>
            <person name="Ament-Velasquez S.L."/>
            <person name="Kruys A."/>
            <person name="Hutchinson M.I."/>
            <person name="Powell A.J."/>
            <person name="Barry K."/>
            <person name="Miller A.N."/>
            <person name="Grigoriev I.V."/>
            <person name="Debuchy R."/>
            <person name="Gladieux P."/>
            <person name="Hiltunen Thoren M."/>
            <person name="Johannesson H."/>
        </authorList>
    </citation>
    <scope>NUCLEOTIDE SEQUENCE</scope>
    <source>
        <strain evidence="3">CBS 958.72</strain>
    </source>
</reference>
<dbReference type="Proteomes" id="UP001287356">
    <property type="component" value="Unassembled WGS sequence"/>
</dbReference>
<evidence type="ECO:0000256" key="2">
    <source>
        <dbReference type="SAM" id="Phobius"/>
    </source>
</evidence>
<keyword evidence="2" id="KW-1133">Transmembrane helix</keyword>
<keyword evidence="4" id="KW-1185">Reference proteome</keyword>
<feature type="transmembrane region" description="Helical" evidence="2">
    <location>
        <begin position="96"/>
        <end position="123"/>
    </location>
</feature>
<evidence type="ECO:0000313" key="4">
    <source>
        <dbReference type="Proteomes" id="UP001287356"/>
    </source>
</evidence>
<feature type="transmembrane region" description="Helical" evidence="2">
    <location>
        <begin position="727"/>
        <end position="752"/>
    </location>
</feature>
<dbReference type="AlphaFoldDB" id="A0AAE0N8B7"/>
<feature type="compositionally biased region" description="Low complexity" evidence="1">
    <location>
        <begin position="54"/>
        <end position="72"/>
    </location>
</feature>
<keyword evidence="2" id="KW-0812">Transmembrane</keyword>
<protein>
    <submittedName>
        <fullName evidence="3">Uncharacterized protein</fullName>
    </submittedName>
</protein>
<dbReference type="EMBL" id="JAULSN010000004">
    <property type="protein sequence ID" value="KAK3374501.1"/>
    <property type="molecule type" value="Genomic_DNA"/>
</dbReference>
<name>A0AAE0N8B7_9PEZI</name>
<proteinExistence type="predicted"/>
<keyword evidence="2" id="KW-0472">Membrane</keyword>
<sequence length="840" mass="90027">MACWKKRGWQIKIKTTGARANTGTGTPTTSSQIHILQNLDLLVSRKHGLPSCSPRLLSSSSHPLFSSSSGQSRTHRNIAGQPVSRLWLTFRDQGRLIVTLTISAMVICIAVTAQAGILTAVLASSLLRRYVVPLEKAPGVLMMRATRSFGPGSILSTLSYKHSWTNLEYHIAGILGLCALGLQATSTLLASDLGSAQIPQVSAAANSSFGFLLGGDVLGSGNQAGEGSSPWLSRMVTYPAFAEYAEPPAAVGDGFIDTGLTLRAFLPFTTSQQRESLLDFNGPARVLEAQVVCVRPVVDANVTLRYDDPISVAKARRALALADIPESLGGYQVSDFPDGEFGDFAGGHLSITGDFGWDKALDMLELPQGTFRGGRESGCVIPRPTPNSTETSFTLCALEVEYNLGVATPRTAGVKPLLNPEGRDLNNPEAVRPPIFLVVRGETEPDNWRPDLMDGDFNIAPASGIRFRKSFRSDDSGGGKGPWAVLKPGSADREALTVALCFTSNTIAARHVSLQAVEPRVPEPAWTWSAATNSWDLSGLAPLLGPPPTAGQAHRRPSPLALRMHPLANWTDPNIPDQQVTPYKCPDSEHMGTAADCAISSFLSDHPAGSNGTWRHWEFESSSTFDPVIESSIYLCSHCGANGGATLASRSARRNGDKPDREYRPHRAHTALFQAVMNATEGNVAVALQALVTVLLQGVYYETLPALNMGAPAEFSFVTEMRVPVRWVGIGVVGVLLLAFAVAAAAVVGLFWCQNEEHEFVGETWQGVTACGRGGAVEDVTKGLGMRRDGEVNKMFEGRRVLVGIGMAGNQLSDGGWAGWGDGVSWRLSRVSWENWCSRP</sequence>
<evidence type="ECO:0000256" key="1">
    <source>
        <dbReference type="SAM" id="MobiDB-lite"/>
    </source>
</evidence>
<feature type="region of interest" description="Disordered" evidence="1">
    <location>
        <begin position="54"/>
        <end position="75"/>
    </location>
</feature>
<gene>
    <name evidence="3" type="ORF">B0T24DRAFT_594583</name>
</gene>